<gene>
    <name evidence="1" type="ORF">S06H3_51892</name>
</gene>
<sequence length="30" mass="2943">MGLAQSALILLGIGIISSRFKAGVGLGELG</sequence>
<name>X1N8S7_9ZZZZ</name>
<accession>X1N8S7</accession>
<dbReference type="AlphaFoldDB" id="X1N8S7"/>
<proteinExistence type="predicted"/>
<evidence type="ECO:0000313" key="1">
    <source>
        <dbReference type="EMBL" id="GAI39993.1"/>
    </source>
</evidence>
<reference evidence="1" key="1">
    <citation type="journal article" date="2014" name="Front. Microbiol.">
        <title>High frequency of phylogenetically diverse reductive dehalogenase-homologous genes in deep subseafloor sedimentary metagenomes.</title>
        <authorList>
            <person name="Kawai M."/>
            <person name="Futagami T."/>
            <person name="Toyoda A."/>
            <person name="Takaki Y."/>
            <person name="Nishi S."/>
            <person name="Hori S."/>
            <person name="Arai W."/>
            <person name="Tsubouchi T."/>
            <person name="Morono Y."/>
            <person name="Uchiyama I."/>
            <person name="Ito T."/>
            <person name="Fujiyama A."/>
            <person name="Inagaki F."/>
            <person name="Takami H."/>
        </authorList>
    </citation>
    <scope>NUCLEOTIDE SEQUENCE</scope>
    <source>
        <strain evidence="1">Expedition CK06-06</strain>
    </source>
</reference>
<dbReference type="EMBL" id="BARV01032967">
    <property type="protein sequence ID" value="GAI39993.1"/>
    <property type="molecule type" value="Genomic_DNA"/>
</dbReference>
<comment type="caution">
    <text evidence="1">The sequence shown here is derived from an EMBL/GenBank/DDBJ whole genome shotgun (WGS) entry which is preliminary data.</text>
</comment>
<protein>
    <submittedName>
        <fullName evidence="1">Uncharacterized protein</fullName>
    </submittedName>
</protein>
<organism evidence="1">
    <name type="scientific">marine sediment metagenome</name>
    <dbReference type="NCBI Taxonomy" id="412755"/>
    <lineage>
        <taxon>unclassified sequences</taxon>
        <taxon>metagenomes</taxon>
        <taxon>ecological metagenomes</taxon>
    </lineage>
</organism>
<feature type="non-terminal residue" evidence="1">
    <location>
        <position position="30"/>
    </location>
</feature>